<proteinExistence type="predicted"/>
<dbReference type="AlphaFoldDB" id="A0A0C3DGV8"/>
<evidence type="ECO:0000313" key="3">
    <source>
        <dbReference type="Proteomes" id="UP000053989"/>
    </source>
</evidence>
<protein>
    <submittedName>
        <fullName evidence="2">Uncharacterized protein</fullName>
    </submittedName>
</protein>
<keyword evidence="3" id="KW-1185">Reference proteome</keyword>
<accession>A0A0C3DGV8</accession>
<name>A0A0C3DGV8_9AGAM</name>
<sequence length="224" mass="24776">MSHLNAQGNHMYNTMSGERQPHQSLVVAAPHYSPRSGNYTQDIYTTCPRIASNGTVAQALASDMVSRSQMAKGFQRLVDAAWIACFGIPPLAEIPLLAERHEVTPLTPEELCKEKTLEKLRKEKDAEWQEIKKMLLGRTKNINLLAAIAIPAFATFLVISPSGDLAPAMNWYHPGAYTCMWAGCCSCVISAQSGVVDHSLLRPTSACYHSNYCLAHARHFFCYC</sequence>
<keyword evidence="1" id="KW-0472">Membrane</keyword>
<dbReference type="HOGENOM" id="CLU_1235685_0_0_1"/>
<dbReference type="EMBL" id="KN822068">
    <property type="protein sequence ID" value="KIM59940.1"/>
    <property type="molecule type" value="Genomic_DNA"/>
</dbReference>
<reference evidence="2 3" key="1">
    <citation type="submission" date="2014-04" db="EMBL/GenBank/DDBJ databases">
        <authorList>
            <consortium name="DOE Joint Genome Institute"/>
            <person name="Kuo A."/>
            <person name="Kohler A."/>
            <person name="Nagy L.G."/>
            <person name="Floudas D."/>
            <person name="Copeland A."/>
            <person name="Barry K.W."/>
            <person name="Cichocki N."/>
            <person name="Veneault-Fourrey C."/>
            <person name="LaButti K."/>
            <person name="Lindquist E.A."/>
            <person name="Lipzen A."/>
            <person name="Lundell T."/>
            <person name="Morin E."/>
            <person name="Murat C."/>
            <person name="Sun H."/>
            <person name="Tunlid A."/>
            <person name="Henrissat B."/>
            <person name="Grigoriev I.V."/>
            <person name="Hibbett D.S."/>
            <person name="Martin F."/>
            <person name="Nordberg H.P."/>
            <person name="Cantor M.N."/>
            <person name="Hua S.X."/>
        </authorList>
    </citation>
    <scope>NUCLEOTIDE SEQUENCE [LARGE SCALE GENOMIC DNA]</scope>
    <source>
        <strain evidence="2 3">Foug A</strain>
    </source>
</reference>
<keyword evidence="1" id="KW-1133">Transmembrane helix</keyword>
<gene>
    <name evidence="2" type="ORF">SCLCIDRAFT_980063</name>
</gene>
<dbReference type="Proteomes" id="UP000053989">
    <property type="component" value="Unassembled WGS sequence"/>
</dbReference>
<feature type="transmembrane region" description="Helical" evidence="1">
    <location>
        <begin position="171"/>
        <end position="191"/>
    </location>
</feature>
<dbReference type="InParanoid" id="A0A0C3DGV8"/>
<keyword evidence="1" id="KW-0812">Transmembrane</keyword>
<evidence type="ECO:0000313" key="2">
    <source>
        <dbReference type="EMBL" id="KIM59940.1"/>
    </source>
</evidence>
<feature type="transmembrane region" description="Helical" evidence="1">
    <location>
        <begin position="142"/>
        <end position="159"/>
    </location>
</feature>
<evidence type="ECO:0000256" key="1">
    <source>
        <dbReference type="SAM" id="Phobius"/>
    </source>
</evidence>
<organism evidence="2 3">
    <name type="scientific">Scleroderma citrinum Foug A</name>
    <dbReference type="NCBI Taxonomy" id="1036808"/>
    <lineage>
        <taxon>Eukaryota</taxon>
        <taxon>Fungi</taxon>
        <taxon>Dikarya</taxon>
        <taxon>Basidiomycota</taxon>
        <taxon>Agaricomycotina</taxon>
        <taxon>Agaricomycetes</taxon>
        <taxon>Agaricomycetidae</taxon>
        <taxon>Boletales</taxon>
        <taxon>Sclerodermatineae</taxon>
        <taxon>Sclerodermataceae</taxon>
        <taxon>Scleroderma</taxon>
    </lineage>
</organism>
<reference evidence="3" key="2">
    <citation type="submission" date="2015-01" db="EMBL/GenBank/DDBJ databases">
        <title>Evolutionary Origins and Diversification of the Mycorrhizal Mutualists.</title>
        <authorList>
            <consortium name="DOE Joint Genome Institute"/>
            <consortium name="Mycorrhizal Genomics Consortium"/>
            <person name="Kohler A."/>
            <person name="Kuo A."/>
            <person name="Nagy L.G."/>
            <person name="Floudas D."/>
            <person name="Copeland A."/>
            <person name="Barry K.W."/>
            <person name="Cichocki N."/>
            <person name="Veneault-Fourrey C."/>
            <person name="LaButti K."/>
            <person name="Lindquist E.A."/>
            <person name="Lipzen A."/>
            <person name="Lundell T."/>
            <person name="Morin E."/>
            <person name="Murat C."/>
            <person name="Riley R."/>
            <person name="Ohm R."/>
            <person name="Sun H."/>
            <person name="Tunlid A."/>
            <person name="Henrissat B."/>
            <person name="Grigoriev I.V."/>
            <person name="Hibbett D.S."/>
            <person name="Martin F."/>
        </authorList>
    </citation>
    <scope>NUCLEOTIDE SEQUENCE [LARGE SCALE GENOMIC DNA]</scope>
    <source>
        <strain evidence="3">Foug A</strain>
    </source>
</reference>